<dbReference type="GO" id="GO:0031390">
    <property type="term" value="C:Ctf18 RFC-like complex"/>
    <property type="evidence" value="ECO:0007669"/>
    <property type="project" value="InterPro"/>
</dbReference>
<dbReference type="GO" id="GO:0003677">
    <property type="term" value="F:DNA binding"/>
    <property type="evidence" value="ECO:0007669"/>
    <property type="project" value="UniProtKB-KW"/>
</dbReference>
<dbReference type="GO" id="GO:0007064">
    <property type="term" value="P:mitotic sister chromatid cohesion"/>
    <property type="evidence" value="ECO:0007669"/>
    <property type="project" value="InterPro"/>
</dbReference>
<dbReference type="Proteomes" id="UP001221757">
    <property type="component" value="Unassembled WGS sequence"/>
</dbReference>
<keyword evidence="3" id="KW-0238">DNA-binding</keyword>
<evidence type="ECO:0000256" key="5">
    <source>
        <dbReference type="ARBA" id="ARBA00023306"/>
    </source>
</evidence>
<sequence>MIIPINFPLPSYSSAGKLPPSLAKISHDELVLIELQGALEVECTSDGARDGRLVGRLYIDDAGKKPTLTIGHHLLEGKVAVLPKPLAVLRRVSTADPDAMECDVLDDSQAGEAPAVAWDAIALVKRKIVFSKRPMPIVGRVL</sequence>
<comment type="subcellular location">
    <subcellularLocation>
        <location evidence="1">Nucleus</location>
    </subcellularLocation>
</comment>
<proteinExistence type="inferred from homology"/>
<evidence type="ECO:0000256" key="2">
    <source>
        <dbReference type="ARBA" id="ARBA00022705"/>
    </source>
</evidence>
<dbReference type="PANTHER" id="PTHR28605:SF1">
    <property type="entry name" value="CHROMOSOME TRANSMISSION FIDELITY FACTOR 8"/>
    <property type="match status" value="1"/>
</dbReference>
<keyword evidence="2" id="KW-0235">DNA replication</keyword>
<dbReference type="GO" id="GO:0006260">
    <property type="term" value="P:DNA replication"/>
    <property type="evidence" value="ECO:0007669"/>
    <property type="project" value="UniProtKB-KW"/>
</dbReference>
<evidence type="ECO:0000256" key="4">
    <source>
        <dbReference type="ARBA" id="ARBA00023242"/>
    </source>
</evidence>
<gene>
    <name evidence="7" type="ORF">B0H17DRAFT_918233</name>
</gene>
<name>A0AAD7M9S8_MYCRO</name>
<dbReference type="InterPro" id="IPR018607">
    <property type="entry name" value="Ctf8"/>
</dbReference>
<evidence type="ECO:0000256" key="1">
    <source>
        <dbReference type="ARBA" id="ARBA00004123"/>
    </source>
</evidence>
<keyword evidence="5" id="KW-0131">Cell cycle</keyword>
<protein>
    <submittedName>
        <fullName evidence="7">Ctf8-domain-containing protein</fullName>
    </submittedName>
</protein>
<dbReference type="EMBL" id="JARKIE010000005">
    <property type="protein sequence ID" value="KAJ7707356.1"/>
    <property type="molecule type" value="Genomic_DNA"/>
</dbReference>
<keyword evidence="8" id="KW-1185">Reference proteome</keyword>
<reference evidence="7" key="1">
    <citation type="submission" date="2023-03" db="EMBL/GenBank/DDBJ databases">
        <title>Massive genome expansion in bonnet fungi (Mycena s.s.) driven by repeated elements and novel gene families across ecological guilds.</title>
        <authorList>
            <consortium name="Lawrence Berkeley National Laboratory"/>
            <person name="Harder C.B."/>
            <person name="Miyauchi S."/>
            <person name="Viragh M."/>
            <person name="Kuo A."/>
            <person name="Thoen E."/>
            <person name="Andreopoulos B."/>
            <person name="Lu D."/>
            <person name="Skrede I."/>
            <person name="Drula E."/>
            <person name="Henrissat B."/>
            <person name="Morin E."/>
            <person name="Kohler A."/>
            <person name="Barry K."/>
            <person name="LaButti K."/>
            <person name="Morin E."/>
            <person name="Salamov A."/>
            <person name="Lipzen A."/>
            <person name="Mereny Z."/>
            <person name="Hegedus B."/>
            <person name="Baldrian P."/>
            <person name="Stursova M."/>
            <person name="Weitz H."/>
            <person name="Taylor A."/>
            <person name="Grigoriev I.V."/>
            <person name="Nagy L.G."/>
            <person name="Martin F."/>
            <person name="Kauserud H."/>
        </authorList>
    </citation>
    <scope>NUCLEOTIDE SEQUENCE</scope>
    <source>
        <strain evidence="7">CBHHK067</strain>
    </source>
</reference>
<comment type="caution">
    <text evidence="7">The sequence shown here is derived from an EMBL/GenBank/DDBJ whole genome shotgun (WGS) entry which is preliminary data.</text>
</comment>
<dbReference type="PANTHER" id="PTHR28605">
    <property type="entry name" value="CTF8, CHROMOSOME TRANSMISSION FIDELITY FACTOR 8 HOMOLOG (S. CEREVISIAE)"/>
    <property type="match status" value="1"/>
</dbReference>
<dbReference type="AlphaFoldDB" id="A0AAD7M9S8"/>
<comment type="similarity">
    <text evidence="6">Belongs to the CTF8 family.</text>
</comment>
<evidence type="ECO:0000313" key="8">
    <source>
        <dbReference type="Proteomes" id="UP001221757"/>
    </source>
</evidence>
<evidence type="ECO:0000256" key="3">
    <source>
        <dbReference type="ARBA" id="ARBA00023125"/>
    </source>
</evidence>
<evidence type="ECO:0000256" key="6">
    <source>
        <dbReference type="ARBA" id="ARBA00038447"/>
    </source>
</evidence>
<organism evidence="7 8">
    <name type="scientific">Mycena rosella</name>
    <name type="common">Pink bonnet</name>
    <name type="synonym">Agaricus rosellus</name>
    <dbReference type="NCBI Taxonomy" id="1033263"/>
    <lineage>
        <taxon>Eukaryota</taxon>
        <taxon>Fungi</taxon>
        <taxon>Dikarya</taxon>
        <taxon>Basidiomycota</taxon>
        <taxon>Agaricomycotina</taxon>
        <taxon>Agaricomycetes</taxon>
        <taxon>Agaricomycetidae</taxon>
        <taxon>Agaricales</taxon>
        <taxon>Marasmiineae</taxon>
        <taxon>Mycenaceae</taxon>
        <taxon>Mycena</taxon>
    </lineage>
</organism>
<keyword evidence="4" id="KW-0539">Nucleus</keyword>
<evidence type="ECO:0000313" key="7">
    <source>
        <dbReference type="EMBL" id="KAJ7707356.1"/>
    </source>
</evidence>
<accession>A0AAD7M9S8</accession>
<dbReference type="Pfam" id="PF09696">
    <property type="entry name" value="Ctf8"/>
    <property type="match status" value="1"/>
</dbReference>